<dbReference type="AlphaFoldDB" id="M2R987"/>
<sequence length="101" mass="11137">MQQAARSTSLFAAVHSQDAQDSPAWRNRLGELIEQRGWKANWSIITVPGADGAHVDVLAMIYVHGIKYAYQTDGTNTMRGRVEERAAKQAYNHIVQGLGAL</sequence>
<dbReference type="Proteomes" id="UP000016930">
    <property type="component" value="Unassembled WGS sequence"/>
</dbReference>
<keyword evidence="2" id="KW-1185">Reference proteome</keyword>
<evidence type="ECO:0000313" key="2">
    <source>
        <dbReference type="Proteomes" id="UP000016930"/>
    </source>
</evidence>
<protein>
    <recommendedName>
        <fullName evidence="3">DRBM domain-containing protein</fullName>
    </recommendedName>
</protein>
<organism evidence="1 2">
    <name type="scientific">Ceriporiopsis subvermispora (strain B)</name>
    <name type="common">White-rot fungus</name>
    <name type="synonym">Gelatoporia subvermispora</name>
    <dbReference type="NCBI Taxonomy" id="914234"/>
    <lineage>
        <taxon>Eukaryota</taxon>
        <taxon>Fungi</taxon>
        <taxon>Dikarya</taxon>
        <taxon>Basidiomycota</taxon>
        <taxon>Agaricomycotina</taxon>
        <taxon>Agaricomycetes</taxon>
        <taxon>Polyporales</taxon>
        <taxon>Gelatoporiaceae</taxon>
        <taxon>Gelatoporia</taxon>
    </lineage>
</organism>
<dbReference type="EMBL" id="KB445801">
    <property type="protein sequence ID" value="EMD34987.1"/>
    <property type="molecule type" value="Genomic_DNA"/>
</dbReference>
<evidence type="ECO:0008006" key="3">
    <source>
        <dbReference type="Google" id="ProtNLM"/>
    </source>
</evidence>
<dbReference type="HOGENOM" id="CLU_2291351_0_0_1"/>
<evidence type="ECO:0000313" key="1">
    <source>
        <dbReference type="EMBL" id="EMD34987.1"/>
    </source>
</evidence>
<proteinExistence type="predicted"/>
<gene>
    <name evidence="1" type="ORF">CERSUDRAFT_96901</name>
</gene>
<name>M2R987_CERS8</name>
<reference evidence="1 2" key="1">
    <citation type="journal article" date="2012" name="Proc. Natl. Acad. Sci. U.S.A.">
        <title>Comparative genomics of Ceriporiopsis subvermispora and Phanerochaete chrysosporium provide insight into selective ligninolysis.</title>
        <authorList>
            <person name="Fernandez-Fueyo E."/>
            <person name="Ruiz-Duenas F.J."/>
            <person name="Ferreira P."/>
            <person name="Floudas D."/>
            <person name="Hibbett D.S."/>
            <person name="Canessa P."/>
            <person name="Larrondo L.F."/>
            <person name="James T.Y."/>
            <person name="Seelenfreund D."/>
            <person name="Lobos S."/>
            <person name="Polanco R."/>
            <person name="Tello M."/>
            <person name="Honda Y."/>
            <person name="Watanabe T."/>
            <person name="Watanabe T."/>
            <person name="Ryu J.S."/>
            <person name="Kubicek C.P."/>
            <person name="Schmoll M."/>
            <person name="Gaskell J."/>
            <person name="Hammel K.E."/>
            <person name="St John F.J."/>
            <person name="Vanden Wymelenberg A."/>
            <person name="Sabat G."/>
            <person name="Splinter BonDurant S."/>
            <person name="Syed K."/>
            <person name="Yadav J.S."/>
            <person name="Doddapaneni H."/>
            <person name="Subramanian V."/>
            <person name="Lavin J.L."/>
            <person name="Oguiza J.A."/>
            <person name="Perez G."/>
            <person name="Pisabarro A.G."/>
            <person name="Ramirez L."/>
            <person name="Santoyo F."/>
            <person name="Master E."/>
            <person name="Coutinho P.M."/>
            <person name="Henrissat B."/>
            <person name="Lombard V."/>
            <person name="Magnuson J.K."/>
            <person name="Kuees U."/>
            <person name="Hori C."/>
            <person name="Igarashi K."/>
            <person name="Samejima M."/>
            <person name="Held B.W."/>
            <person name="Barry K.W."/>
            <person name="LaButti K.M."/>
            <person name="Lapidus A."/>
            <person name="Lindquist E.A."/>
            <person name="Lucas S.M."/>
            <person name="Riley R."/>
            <person name="Salamov A.A."/>
            <person name="Hoffmeister D."/>
            <person name="Schwenk D."/>
            <person name="Hadar Y."/>
            <person name="Yarden O."/>
            <person name="de Vries R.P."/>
            <person name="Wiebenga A."/>
            <person name="Stenlid J."/>
            <person name="Eastwood D."/>
            <person name="Grigoriev I.V."/>
            <person name="Berka R.M."/>
            <person name="Blanchette R.A."/>
            <person name="Kersten P."/>
            <person name="Martinez A.T."/>
            <person name="Vicuna R."/>
            <person name="Cullen D."/>
        </authorList>
    </citation>
    <scope>NUCLEOTIDE SEQUENCE [LARGE SCALE GENOMIC DNA]</scope>
    <source>
        <strain evidence="1 2">B</strain>
    </source>
</reference>
<accession>M2R987</accession>